<dbReference type="InterPro" id="IPR003594">
    <property type="entry name" value="HATPase_dom"/>
</dbReference>
<evidence type="ECO:0000313" key="15">
    <source>
        <dbReference type="EMBL" id="GLQ32490.1"/>
    </source>
</evidence>
<evidence type="ECO:0000256" key="1">
    <source>
        <dbReference type="ARBA" id="ARBA00000085"/>
    </source>
</evidence>
<feature type="modified residue" description="4-aspartylphosphate" evidence="11">
    <location>
        <position position="515"/>
    </location>
</feature>
<dbReference type="Gene3D" id="1.10.287.130">
    <property type="match status" value="1"/>
</dbReference>
<dbReference type="InterPro" id="IPR003661">
    <property type="entry name" value="HisK_dim/P_dom"/>
</dbReference>
<evidence type="ECO:0000256" key="12">
    <source>
        <dbReference type="SAM" id="MobiDB-lite"/>
    </source>
</evidence>
<keyword evidence="8" id="KW-0902">Two-component regulatory system</keyword>
<dbReference type="PRINTS" id="PR00344">
    <property type="entry name" value="BCTRLSENSOR"/>
</dbReference>
<dbReference type="Pfam" id="PF00512">
    <property type="entry name" value="HisKA"/>
    <property type="match status" value="1"/>
</dbReference>
<dbReference type="Gene3D" id="3.30.565.10">
    <property type="entry name" value="Histidine kinase-like ATPase, C-terminal domain"/>
    <property type="match status" value="1"/>
</dbReference>
<dbReference type="Pfam" id="PF00072">
    <property type="entry name" value="Response_reg"/>
    <property type="match status" value="2"/>
</dbReference>
<evidence type="ECO:0000256" key="11">
    <source>
        <dbReference type="PROSITE-ProRule" id="PRU00169"/>
    </source>
</evidence>
<dbReference type="CDD" id="cd00156">
    <property type="entry name" value="REC"/>
    <property type="match status" value="1"/>
</dbReference>
<feature type="region of interest" description="Disordered" evidence="12">
    <location>
        <begin position="1"/>
        <end position="22"/>
    </location>
</feature>
<dbReference type="GO" id="GO:0000155">
    <property type="term" value="F:phosphorelay sensor kinase activity"/>
    <property type="evidence" value="ECO:0007669"/>
    <property type="project" value="InterPro"/>
</dbReference>
<evidence type="ECO:0000259" key="14">
    <source>
        <dbReference type="PROSITE" id="PS50110"/>
    </source>
</evidence>
<dbReference type="SUPFAM" id="SSF47384">
    <property type="entry name" value="Homodimeric domain of signal transducing histidine kinase"/>
    <property type="match status" value="1"/>
</dbReference>
<evidence type="ECO:0000256" key="10">
    <source>
        <dbReference type="ARBA" id="ARBA00068150"/>
    </source>
</evidence>
<evidence type="ECO:0000256" key="6">
    <source>
        <dbReference type="ARBA" id="ARBA00022777"/>
    </source>
</evidence>
<organism evidence="15 16">
    <name type="scientific">Litoribrevibacter albus</name>
    <dbReference type="NCBI Taxonomy" id="1473156"/>
    <lineage>
        <taxon>Bacteria</taxon>
        <taxon>Pseudomonadati</taxon>
        <taxon>Pseudomonadota</taxon>
        <taxon>Gammaproteobacteria</taxon>
        <taxon>Oceanospirillales</taxon>
        <taxon>Oceanospirillaceae</taxon>
        <taxon>Litoribrevibacter</taxon>
    </lineage>
</organism>
<protein>
    <recommendedName>
        <fullName evidence="10">Sensory/regulatory protein RpfC</fullName>
        <ecNumber evidence="2">2.7.13.3</ecNumber>
    </recommendedName>
</protein>
<evidence type="ECO:0000259" key="13">
    <source>
        <dbReference type="PROSITE" id="PS50109"/>
    </source>
</evidence>
<evidence type="ECO:0000256" key="5">
    <source>
        <dbReference type="ARBA" id="ARBA00022741"/>
    </source>
</evidence>
<dbReference type="InterPro" id="IPR001789">
    <property type="entry name" value="Sig_transdc_resp-reg_receiver"/>
</dbReference>
<dbReference type="CDD" id="cd17546">
    <property type="entry name" value="REC_hyHK_CKI1_RcsC-like"/>
    <property type="match status" value="1"/>
</dbReference>
<feature type="domain" description="Histidine kinase" evidence="13">
    <location>
        <begin position="219"/>
        <end position="442"/>
    </location>
</feature>
<proteinExistence type="predicted"/>
<evidence type="ECO:0000313" key="16">
    <source>
        <dbReference type="Proteomes" id="UP001161389"/>
    </source>
</evidence>
<dbReference type="CDD" id="cd16922">
    <property type="entry name" value="HATPase_EvgS-ArcB-TorS-like"/>
    <property type="match status" value="1"/>
</dbReference>
<dbReference type="InterPro" id="IPR004358">
    <property type="entry name" value="Sig_transdc_His_kin-like_C"/>
</dbReference>
<dbReference type="InterPro" id="IPR011006">
    <property type="entry name" value="CheY-like_superfamily"/>
</dbReference>
<dbReference type="FunFam" id="1.10.287.130:FF:000002">
    <property type="entry name" value="Two-component osmosensing histidine kinase"/>
    <property type="match status" value="1"/>
</dbReference>
<dbReference type="AlphaFoldDB" id="A0AA37SAV7"/>
<dbReference type="FunFam" id="3.30.565.10:FF:000010">
    <property type="entry name" value="Sensor histidine kinase RcsC"/>
    <property type="match status" value="1"/>
</dbReference>
<evidence type="ECO:0000256" key="2">
    <source>
        <dbReference type="ARBA" id="ARBA00012438"/>
    </source>
</evidence>
<dbReference type="SUPFAM" id="SSF52172">
    <property type="entry name" value="CheY-like"/>
    <property type="match status" value="2"/>
</dbReference>
<dbReference type="SMART" id="SM00387">
    <property type="entry name" value="HATPase_c"/>
    <property type="match status" value="1"/>
</dbReference>
<keyword evidence="16" id="KW-1185">Reference proteome</keyword>
<sequence>MMTHVQSPDQTSNPRNVMSSSSTLFASGSDDQLVFADHLETSEDDQEVIGKEPWQVLIVDDDSDVHQITRLALRTFSFEGRALELHSVYSAEEARKELSKPNQYAAILLDVVMESDDAGLKLVNFIRNELKDHNVRVIIRTGQPGLAPADRVYIEYDINDYVAKTELTANKLSLVVLGALRSYRDIMAAQELQKQLHKVEQESEAAKAASQAKSQFLAHMSHEIRTPLNGVIGMLDLLRQTHLSEEQDYFARIIDKSAHSLLSVVNDILDFKKIEAGKLELDEVTFSVKDMLDDVQATFYAPLHHNQQTLTIRISESVPGELLGDEIRIKQILINLIGNAIKFTPKQGRISVVLSGSSDPVHKRYQLEISVTDTGIGMTEEQQKNLFSPFSQADTSTTREFGGTGLGLDISRQLAEMMGGGITLKSIQGQGSTFIVSLNLGCLAHLSQEQQIAADVNSIILEGPLQILVAEDDKTNQKVIRAMLTKLGHQVTIVENGTEVEPALKNGEFDVIMMDYHMPEMDGIEATKLLRSKSEFLDIPIVALTAATSTEERDRCLNAGMNDFLTKPYTLDGLSKVLGKIGRSHSGF</sequence>
<dbReference type="InterPro" id="IPR036890">
    <property type="entry name" value="HATPase_C_sf"/>
</dbReference>
<comment type="catalytic activity">
    <reaction evidence="1">
        <text>ATP + protein L-histidine = ADP + protein N-phospho-L-histidine.</text>
        <dbReference type="EC" id="2.7.13.3"/>
    </reaction>
</comment>
<reference evidence="15" key="1">
    <citation type="journal article" date="2014" name="Int. J. Syst. Evol. Microbiol.">
        <title>Complete genome sequence of Corynebacterium casei LMG S-19264T (=DSM 44701T), isolated from a smear-ripened cheese.</title>
        <authorList>
            <consortium name="US DOE Joint Genome Institute (JGI-PGF)"/>
            <person name="Walter F."/>
            <person name="Albersmeier A."/>
            <person name="Kalinowski J."/>
            <person name="Ruckert C."/>
        </authorList>
    </citation>
    <scope>NUCLEOTIDE SEQUENCE</scope>
    <source>
        <strain evidence="15">NBRC 110071</strain>
    </source>
</reference>
<dbReference type="Gene3D" id="3.40.50.2300">
    <property type="match status" value="2"/>
</dbReference>
<keyword evidence="3 11" id="KW-0597">Phosphoprotein</keyword>
<dbReference type="PANTHER" id="PTHR45339:SF1">
    <property type="entry name" value="HYBRID SIGNAL TRANSDUCTION HISTIDINE KINASE J"/>
    <property type="match status" value="1"/>
</dbReference>
<keyword evidence="4" id="KW-0808">Transferase</keyword>
<dbReference type="Pfam" id="PF02518">
    <property type="entry name" value="HATPase_c"/>
    <property type="match status" value="1"/>
</dbReference>
<feature type="domain" description="Response regulatory" evidence="14">
    <location>
        <begin position="55"/>
        <end position="179"/>
    </location>
</feature>
<evidence type="ECO:0000256" key="4">
    <source>
        <dbReference type="ARBA" id="ARBA00022679"/>
    </source>
</evidence>
<comment type="subunit">
    <text evidence="9">At low DSF concentrations, interacts with RpfF.</text>
</comment>
<feature type="modified residue" description="4-aspartylphosphate" evidence="11">
    <location>
        <position position="110"/>
    </location>
</feature>
<evidence type="ECO:0000256" key="9">
    <source>
        <dbReference type="ARBA" id="ARBA00064003"/>
    </source>
</evidence>
<reference evidence="15" key="2">
    <citation type="submission" date="2023-01" db="EMBL/GenBank/DDBJ databases">
        <title>Draft genome sequence of Litoribrevibacter albus strain NBRC 110071.</title>
        <authorList>
            <person name="Sun Q."/>
            <person name="Mori K."/>
        </authorList>
    </citation>
    <scope>NUCLEOTIDE SEQUENCE</scope>
    <source>
        <strain evidence="15">NBRC 110071</strain>
    </source>
</reference>
<keyword evidence="6" id="KW-0418">Kinase</keyword>
<dbReference type="PANTHER" id="PTHR45339">
    <property type="entry name" value="HYBRID SIGNAL TRANSDUCTION HISTIDINE KINASE J"/>
    <property type="match status" value="1"/>
</dbReference>
<dbReference type="SUPFAM" id="SSF55874">
    <property type="entry name" value="ATPase domain of HSP90 chaperone/DNA topoisomerase II/histidine kinase"/>
    <property type="match status" value="1"/>
</dbReference>
<dbReference type="EC" id="2.7.13.3" evidence="2"/>
<dbReference type="PROSITE" id="PS50109">
    <property type="entry name" value="HIS_KIN"/>
    <property type="match status" value="1"/>
</dbReference>
<evidence type="ECO:0000256" key="8">
    <source>
        <dbReference type="ARBA" id="ARBA00023012"/>
    </source>
</evidence>
<dbReference type="SMART" id="SM00448">
    <property type="entry name" value="REC"/>
    <property type="match status" value="2"/>
</dbReference>
<dbReference type="PROSITE" id="PS50110">
    <property type="entry name" value="RESPONSE_REGULATORY"/>
    <property type="match status" value="2"/>
</dbReference>
<evidence type="ECO:0000256" key="3">
    <source>
        <dbReference type="ARBA" id="ARBA00022553"/>
    </source>
</evidence>
<dbReference type="CDD" id="cd00082">
    <property type="entry name" value="HisKA"/>
    <property type="match status" value="1"/>
</dbReference>
<accession>A0AA37SAV7</accession>
<dbReference type="Proteomes" id="UP001161389">
    <property type="component" value="Unassembled WGS sequence"/>
</dbReference>
<keyword evidence="5" id="KW-0547">Nucleotide-binding</keyword>
<name>A0AA37SAV7_9GAMM</name>
<dbReference type="GO" id="GO:0005524">
    <property type="term" value="F:ATP binding"/>
    <property type="evidence" value="ECO:0007669"/>
    <property type="project" value="UniProtKB-KW"/>
</dbReference>
<comment type="caution">
    <text evidence="15">The sequence shown here is derived from an EMBL/GenBank/DDBJ whole genome shotgun (WGS) entry which is preliminary data.</text>
</comment>
<feature type="domain" description="Response regulatory" evidence="14">
    <location>
        <begin position="466"/>
        <end position="582"/>
    </location>
</feature>
<gene>
    <name evidence="15" type="ORF">GCM10007876_29690</name>
</gene>
<dbReference type="EMBL" id="BSNM01000016">
    <property type="protein sequence ID" value="GLQ32490.1"/>
    <property type="molecule type" value="Genomic_DNA"/>
</dbReference>
<dbReference type="SMART" id="SM00388">
    <property type="entry name" value="HisKA"/>
    <property type="match status" value="1"/>
</dbReference>
<evidence type="ECO:0000256" key="7">
    <source>
        <dbReference type="ARBA" id="ARBA00022840"/>
    </source>
</evidence>
<dbReference type="InterPro" id="IPR005467">
    <property type="entry name" value="His_kinase_dom"/>
</dbReference>
<keyword evidence="7" id="KW-0067">ATP-binding</keyword>
<dbReference type="InterPro" id="IPR036097">
    <property type="entry name" value="HisK_dim/P_sf"/>
</dbReference>